<reference evidence="2 3" key="1">
    <citation type="submission" date="2021-06" db="EMBL/GenBank/DDBJ databases">
        <title>Caerostris extrusa draft genome.</title>
        <authorList>
            <person name="Kono N."/>
            <person name="Arakawa K."/>
        </authorList>
    </citation>
    <scope>NUCLEOTIDE SEQUENCE [LARGE SCALE GENOMIC DNA]</scope>
</reference>
<dbReference type="EMBL" id="BPLR01011825">
    <property type="protein sequence ID" value="GIY49380.1"/>
    <property type="molecule type" value="Genomic_DNA"/>
</dbReference>
<keyword evidence="3" id="KW-1185">Reference proteome</keyword>
<organism evidence="2 3">
    <name type="scientific">Caerostris extrusa</name>
    <name type="common">Bark spider</name>
    <name type="synonym">Caerostris bankana</name>
    <dbReference type="NCBI Taxonomy" id="172846"/>
    <lineage>
        <taxon>Eukaryota</taxon>
        <taxon>Metazoa</taxon>
        <taxon>Ecdysozoa</taxon>
        <taxon>Arthropoda</taxon>
        <taxon>Chelicerata</taxon>
        <taxon>Arachnida</taxon>
        <taxon>Araneae</taxon>
        <taxon>Araneomorphae</taxon>
        <taxon>Entelegynae</taxon>
        <taxon>Araneoidea</taxon>
        <taxon>Araneidae</taxon>
        <taxon>Caerostris</taxon>
    </lineage>
</organism>
<sequence length="68" mass="7721">MEFINLNCFKIKLWPLNNNLWGTHIAGKNHRESLSKQKKTSSSNDGKNTISVGIKRKAEPVEAEVLKK</sequence>
<gene>
    <name evidence="2" type="ORF">CEXT_7801</name>
</gene>
<feature type="compositionally biased region" description="Polar residues" evidence="1">
    <location>
        <begin position="40"/>
        <end position="51"/>
    </location>
</feature>
<name>A0AAV4TTG7_CAEEX</name>
<comment type="caution">
    <text evidence="2">The sequence shown here is derived from an EMBL/GenBank/DDBJ whole genome shotgun (WGS) entry which is preliminary data.</text>
</comment>
<dbReference type="AlphaFoldDB" id="A0AAV4TTG7"/>
<proteinExistence type="predicted"/>
<evidence type="ECO:0000313" key="3">
    <source>
        <dbReference type="Proteomes" id="UP001054945"/>
    </source>
</evidence>
<dbReference type="Proteomes" id="UP001054945">
    <property type="component" value="Unassembled WGS sequence"/>
</dbReference>
<accession>A0AAV4TTG7</accession>
<evidence type="ECO:0000256" key="1">
    <source>
        <dbReference type="SAM" id="MobiDB-lite"/>
    </source>
</evidence>
<evidence type="ECO:0000313" key="2">
    <source>
        <dbReference type="EMBL" id="GIY49380.1"/>
    </source>
</evidence>
<protein>
    <submittedName>
        <fullName evidence="2">Uncharacterized protein</fullName>
    </submittedName>
</protein>
<feature type="region of interest" description="Disordered" evidence="1">
    <location>
        <begin position="29"/>
        <end position="53"/>
    </location>
</feature>